<keyword evidence="1" id="KW-1015">Disulfide bond</keyword>
<dbReference type="GO" id="GO:0051707">
    <property type="term" value="P:response to other organism"/>
    <property type="evidence" value="ECO:0007669"/>
    <property type="project" value="UniProtKB-ARBA"/>
</dbReference>
<protein>
    <submittedName>
        <fullName evidence="3">Cobatoxin short form A</fullName>
    </submittedName>
</protein>
<organism evidence="3">
    <name type="scientific">Spodoptera frugiperda</name>
    <name type="common">Fall armyworm</name>
    <dbReference type="NCBI Taxonomy" id="7108"/>
    <lineage>
        <taxon>Eukaryota</taxon>
        <taxon>Metazoa</taxon>
        <taxon>Ecdysozoa</taxon>
        <taxon>Arthropoda</taxon>
        <taxon>Hexapoda</taxon>
        <taxon>Insecta</taxon>
        <taxon>Pterygota</taxon>
        <taxon>Neoptera</taxon>
        <taxon>Endopterygota</taxon>
        <taxon>Lepidoptera</taxon>
        <taxon>Glossata</taxon>
        <taxon>Ditrysia</taxon>
        <taxon>Noctuoidea</taxon>
        <taxon>Noctuidae</taxon>
        <taxon>Amphipyrinae</taxon>
        <taxon>Spodoptera</taxon>
    </lineage>
</organism>
<dbReference type="EMBL" id="AY238442">
    <property type="protein sequence ID" value="AAQ18898.1"/>
    <property type="molecule type" value="mRNA"/>
</dbReference>
<reference evidence="3" key="2">
    <citation type="submission" date="2004-03" db="EMBL/GenBank/DDBJ databases">
        <title>Characterization and transcriptional profiles of three distinct Spodoptera frugiperda genes encoding cysteine-rich peptides.</title>
        <authorList>
            <person name="Volkoff A.-N."/>
            <person name="Rocher J."/>
            <person name="d'Alencon E."/>
        </authorList>
    </citation>
    <scope>NUCLEOTIDE SEQUENCE</scope>
</reference>
<evidence type="ECO:0000259" key="2">
    <source>
        <dbReference type="PROSITE" id="PS51378"/>
    </source>
</evidence>
<evidence type="ECO:0000313" key="3">
    <source>
        <dbReference type="EMBL" id="AAQ18898.1"/>
    </source>
</evidence>
<evidence type="ECO:0000256" key="1">
    <source>
        <dbReference type="ARBA" id="ARBA00023157"/>
    </source>
</evidence>
<name>Q6XD79_SPOFR</name>
<dbReference type="AlphaFoldDB" id="Q6XD79"/>
<feature type="domain" description="Invertebrate defensins family profile" evidence="2">
    <location>
        <begin position="12"/>
        <end position="44"/>
    </location>
</feature>
<proteinExistence type="evidence at transcript level"/>
<dbReference type="InterPro" id="IPR036574">
    <property type="entry name" value="Scorpion_toxin-like_sf"/>
</dbReference>
<dbReference type="PROSITE" id="PS51378">
    <property type="entry name" value="INVERT_DEFENSINS"/>
    <property type="match status" value="1"/>
</dbReference>
<reference evidence="3" key="1">
    <citation type="submission" date="2003-02" db="EMBL/GenBank/DDBJ databases">
        <authorList>
            <person name="Landais I."/>
            <person name="Ogliastro M."/>
            <person name="Mita K."/>
            <person name="Nohata J."/>
            <person name="Lopez-Ferber M."/>
            <person name="Duonor-Cerutti M."/>
            <person name="Fournier P."/>
            <person name="Devauchelle G."/>
        </authorList>
    </citation>
    <scope>NUCLEOTIDE SEQUENCE</scope>
</reference>
<sequence length="44" mass="4844">MATEALYVPMSLRACTSSACNFVCKFLGYKYGNCVSAETCRCYS</sequence>
<dbReference type="Gene3D" id="3.30.30.10">
    <property type="entry name" value="Knottin, scorpion toxin-like"/>
    <property type="match status" value="1"/>
</dbReference>
<dbReference type="InterPro" id="IPR001542">
    <property type="entry name" value="Defensin_invertebrate/fungal"/>
</dbReference>
<dbReference type="EMBL" id="AY238441">
    <property type="protein sequence ID" value="AAQ18897.1"/>
    <property type="molecule type" value="mRNA"/>
</dbReference>
<dbReference type="GO" id="GO:0006952">
    <property type="term" value="P:defense response"/>
    <property type="evidence" value="ECO:0007669"/>
    <property type="project" value="InterPro"/>
</dbReference>
<accession>Q6XD79</accession>